<proteinExistence type="predicted"/>
<keyword evidence="3" id="KW-1185">Reference proteome</keyword>
<dbReference type="Proteomes" id="UP000326565">
    <property type="component" value="Unassembled WGS sequence"/>
</dbReference>
<evidence type="ECO:0000313" key="3">
    <source>
        <dbReference type="Proteomes" id="UP000326565"/>
    </source>
</evidence>
<sequence>MRHFDAWLLRDPYSIFHYYSTGRRWQETVRDLIQERKICAPSVDISLNGSSSHPKPVDPYARPMACQSDSLFFHKLPTEIRHMIYNYTFGDETVHLVQLKGKIRHVRCKHTSSSLESNRRCCPVTPARWRVQDNRIAEHSDSMLYPHTHASLPDSLSNSSVALLRTCRAIYAEAADILYFNAVFDVDDLHTFIAFSLTICPGSLRSIKRLTIQWMPIWQPMAGQEQKASIYSHTHNDHLWALFWTRVAALRGLEHLHLSLDLGRFSGNALGGVISGKRLRLAIDEPWVSPLLCVRGLESFELGITARCDAYAKRAMEQGLCRDAVALRDGLRNIMCSPRGQIPILSSIRTKRACGMEEVPDVAERQLRPRLAITEA</sequence>
<protein>
    <recommendedName>
        <fullName evidence="1">DUF7730 domain-containing protein</fullName>
    </recommendedName>
</protein>
<reference evidence="2 3" key="1">
    <citation type="submission" date="2019-04" db="EMBL/GenBank/DDBJ databases">
        <title>Friends and foes A comparative genomics study of 23 Aspergillus species from section Flavi.</title>
        <authorList>
            <consortium name="DOE Joint Genome Institute"/>
            <person name="Kjaerbolling I."/>
            <person name="Vesth T."/>
            <person name="Frisvad J.C."/>
            <person name="Nybo J.L."/>
            <person name="Theobald S."/>
            <person name="Kildgaard S."/>
            <person name="Isbrandt T."/>
            <person name="Kuo A."/>
            <person name="Sato A."/>
            <person name="Lyhne E.K."/>
            <person name="Kogle M.E."/>
            <person name="Wiebenga A."/>
            <person name="Kun R.S."/>
            <person name="Lubbers R.J."/>
            <person name="Makela M.R."/>
            <person name="Barry K."/>
            <person name="Chovatia M."/>
            <person name="Clum A."/>
            <person name="Daum C."/>
            <person name="Haridas S."/>
            <person name="He G."/>
            <person name="LaButti K."/>
            <person name="Lipzen A."/>
            <person name="Mondo S."/>
            <person name="Riley R."/>
            <person name="Salamov A."/>
            <person name="Simmons B.A."/>
            <person name="Magnuson J.K."/>
            <person name="Henrissat B."/>
            <person name="Mortensen U.H."/>
            <person name="Larsen T.O."/>
            <person name="Devries R.P."/>
            <person name="Grigoriev I.V."/>
            <person name="Machida M."/>
            <person name="Baker S.E."/>
            <person name="Andersen M.R."/>
        </authorList>
    </citation>
    <scope>NUCLEOTIDE SEQUENCE [LARGE SCALE GENOMIC DNA]</scope>
    <source>
        <strain evidence="2 3">CBS 151.66</strain>
    </source>
</reference>
<dbReference type="Pfam" id="PF24864">
    <property type="entry name" value="DUF7730"/>
    <property type="match status" value="1"/>
</dbReference>
<evidence type="ECO:0000259" key="1">
    <source>
        <dbReference type="Pfam" id="PF24864"/>
    </source>
</evidence>
<organism evidence="2 3">
    <name type="scientific">Aspergillus leporis</name>
    <dbReference type="NCBI Taxonomy" id="41062"/>
    <lineage>
        <taxon>Eukaryota</taxon>
        <taxon>Fungi</taxon>
        <taxon>Dikarya</taxon>
        <taxon>Ascomycota</taxon>
        <taxon>Pezizomycotina</taxon>
        <taxon>Eurotiomycetes</taxon>
        <taxon>Eurotiomycetidae</taxon>
        <taxon>Eurotiales</taxon>
        <taxon>Aspergillaceae</taxon>
        <taxon>Aspergillus</taxon>
        <taxon>Aspergillus subgen. Circumdati</taxon>
    </lineage>
</organism>
<feature type="domain" description="DUF7730" evidence="1">
    <location>
        <begin position="67"/>
        <end position="260"/>
    </location>
</feature>
<dbReference type="AlphaFoldDB" id="A0A5N5X664"/>
<dbReference type="PANTHER" id="PTHR38790:SF4">
    <property type="entry name" value="2EXR DOMAIN-CONTAINING PROTEIN"/>
    <property type="match status" value="1"/>
</dbReference>
<name>A0A5N5X664_9EURO</name>
<dbReference type="PANTHER" id="PTHR38790">
    <property type="entry name" value="2EXR DOMAIN-CONTAINING PROTEIN-RELATED"/>
    <property type="match status" value="1"/>
</dbReference>
<accession>A0A5N5X664</accession>
<dbReference type="EMBL" id="ML732200">
    <property type="protein sequence ID" value="KAB8075014.1"/>
    <property type="molecule type" value="Genomic_DNA"/>
</dbReference>
<gene>
    <name evidence="2" type="ORF">BDV29DRAFT_172534</name>
</gene>
<dbReference type="OrthoDB" id="515692at2759"/>
<evidence type="ECO:0000313" key="2">
    <source>
        <dbReference type="EMBL" id="KAB8075014.1"/>
    </source>
</evidence>
<dbReference type="InterPro" id="IPR056632">
    <property type="entry name" value="DUF7730"/>
</dbReference>